<dbReference type="EMBL" id="ASGP02000005">
    <property type="protein sequence ID" value="KAH9506655.1"/>
    <property type="molecule type" value="Genomic_DNA"/>
</dbReference>
<keyword evidence="2" id="KW-1185">Reference proteome</keyword>
<reference evidence="1" key="2">
    <citation type="journal article" date="2022" name="Res Sq">
        <title>Comparative Genomics Reveals Insights into the Divergent Evolution of Astigmatic Mites and Household Pest Adaptations.</title>
        <authorList>
            <person name="Xiong Q."/>
            <person name="Wan A.T.-Y."/>
            <person name="Liu X.-Y."/>
            <person name="Fung C.S.-H."/>
            <person name="Xiao X."/>
            <person name="Malainual N."/>
            <person name="Hou J."/>
            <person name="Wang L."/>
            <person name="Wang M."/>
            <person name="Yang K."/>
            <person name="Cui Y."/>
            <person name="Leung E."/>
            <person name="Nong W."/>
            <person name="Shin S.-K."/>
            <person name="Au S."/>
            <person name="Jeong K.Y."/>
            <person name="Chew F.T."/>
            <person name="Hui J."/>
            <person name="Leung T.F."/>
            <person name="Tungtrongchitr A."/>
            <person name="Zhong N."/>
            <person name="Liu Z."/>
            <person name="Tsui S."/>
        </authorList>
    </citation>
    <scope>NUCLEOTIDE SEQUENCE</scope>
    <source>
        <strain evidence="1">Derf</strain>
        <tissue evidence="1">Whole organism</tissue>
    </source>
</reference>
<accession>A0A922HST6</accession>
<dbReference type="GO" id="GO:0006265">
    <property type="term" value="P:DNA topological change"/>
    <property type="evidence" value="ECO:0007669"/>
    <property type="project" value="InterPro"/>
</dbReference>
<dbReference type="InterPro" id="IPR013759">
    <property type="entry name" value="Topo_IIA_B_C"/>
</dbReference>
<dbReference type="Proteomes" id="UP000790347">
    <property type="component" value="Unassembled WGS sequence"/>
</dbReference>
<dbReference type="AlphaFoldDB" id="A0A922HST6"/>
<comment type="caution">
    <text evidence="1">The sequence shown here is derived from an EMBL/GenBank/DDBJ whole genome shotgun (WGS) entry which is preliminary data.</text>
</comment>
<evidence type="ECO:0000313" key="1">
    <source>
        <dbReference type="EMBL" id="KAH9506655.1"/>
    </source>
</evidence>
<gene>
    <name evidence="1" type="ORF">DERF_011378</name>
</gene>
<dbReference type="GO" id="GO:0003677">
    <property type="term" value="F:DNA binding"/>
    <property type="evidence" value="ECO:0007669"/>
    <property type="project" value="InterPro"/>
</dbReference>
<name>A0A922HST6_DERFA</name>
<protein>
    <submittedName>
        <fullName evidence="1">Uncharacterized protein</fullName>
    </submittedName>
</protein>
<reference evidence="1" key="1">
    <citation type="submission" date="2013-05" db="EMBL/GenBank/DDBJ databases">
        <authorList>
            <person name="Yim A.K.Y."/>
            <person name="Chan T.F."/>
            <person name="Ji K.M."/>
            <person name="Liu X.Y."/>
            <person name="Zhou J.W."/>
            <person name="Li R.Q."/>
            <person name="Yang K.Y."/>
            <person name="Li J."/>
            <person name="Li M."/>
            <person name="Law P.T.W."/>
            <person name="Wu Y.L."/>
            <person name="Cai Z.L."/>
            <person name="Qin H."/>
            <person name="Bao Y."/>
            <person name="Leung R.K.K."/>
            <person name="Ng P.K.S."/>
            <person name="Zou J."/>
            <person name="Zhong X.J."/>
            <person name="Ran P.X."/>
            <person name="Zhong N.S."/>
            <person name="Liu Z.G."/>
            <person name="Tsui S.K.W."/>
        </authorList>
    </citation>
    <scope>NUCLEOTIDE SEQUENCE</scope>
    <source>
        <strain evidence="1">Derf</strain>
        <tissue evidence="1">Whole organism</tissue>
    </source>
</reference>
<dbReference type="Gene3D" id="3.40.50.670">
    <property type="match status" value="1"/>
</dbReference>
<organism evidence="1 2">
    <name type="scientific">Dermatophagoides farinae</name>
    <name type="common">American house dust mite</name>
    <dbReference type="NCBI Taxonomy" id="6954"/>
    <lineage>
        <taxon>Eukaryota</taxon>
        <taxon>Metazoa</taxon>
        <taxon>Ecdysozoa</taxon>
        <taxon>Arthropoda</taxon>
        <taxon>Chelicerata</taxon>
        <taxon>Arachnida</taxon>
        <taxon>Acari</taxon>
        <taxon>Acariformes</taxon>
        <taxon>Sarcoptiformes</taxon>
        <taxon>Astigmata</taxon>
        <taxon>Psoroptidia</taxon>
        <taxon>Analgoidea</taxon>
        <taxon>Pyroglyphidae</taxon>
        <taxon>Dermatophagoidinae</taxon>
        <taxon>Dermatophagoides</taxon>
    </lineage>
</organism>
<dbReference type="GO" id="GO:0003918">
    <property type="term" value="F:DNA topoisomerase type II (double strand cut, ATP-hydrolyzing) activity"/>
    <property type="evidence" value="ECO:0007669"/>
    <property type="project" value="InterPro"/>
</dbReference>
<evidence type="ECO:0000313" key="2">
    <source>
        <dbReference type="Proteomes" id="UP000790347"/>
    </source>
</evidence>
<sequence length="89" mass="10047">MSFPTSFYNSGFLPTSNVEENIDERGNSGTDNTMDCTLILSEGDSASYFINAELDVMDRNKFAPSSRICDIVLIKSSYLQYIYLTHKNE</sequence>
<proteinExistence type="predicted"/>
<dbReference type="GO" id="GO:0005524">
    <property type="term" value="F:ATP binding"/>
    <property type="evidence" value="ECO:0007669"/>
    <property type="project" value="InterPro"/>
</dbReference>